<dbReference type="Gene3D" id="2.20.25.80">
    <property type="entry name" value="WRKY domain"/>
    <property type="match status" value="2"/>
</dbReference>
<dbReference type="GO" id="GO:0003700">
    <property type="term" value="F:DNA-binding transcription factor activity"/>
    <property type="evidence" value="ECO:0007669"/>
    <property type="project" value="InterPro"/>
</dbReference>
<dbReference type="EMBL" id="CP144695">
    <property type="protein sequence ID" value="WVZ05477.1"/>
    <property type="molecule type" value="Genomic_DNA"/>
</dbReference>
<feature type="region of interest" description="Disordered" evidence="7">
    <location>
        <begin position="361"/>
        <end position="458"/>
    </location>
</feature>
<comment type="subcellular location">
    <subcellularLocation>
        <location evidence="1">Nucleus</location>
    </subcellularLocation>
</comment>
<evidence type="ECO:0000256" key="7">
    <source>
        <dbReference type="SAM" id="MobiDB-lite"/>
    </source>
</evidence>
<keyword evidence="6" id="KW-0539">Nucleus</keyword>
<dbReference type="PANTHER" id="PTHR31221:SF141">
    <property type="entry name" value="WRKY PROTEIN"/>
    <property type="match status" value="1"/>
</dbReference>
<accession>A0AAQ3RT18</accession>
<name>A0AAQ3RT18_VIGMU</name>
<dbReference type="InterPro" id="IPR003657">
    <property type="entry name" value="WRKY_dom"/>
</dbReference>
<evidence type="ECO:0000259" key="8">
    <source>
        <dbReference type="PROSITE" id="PS50811"/>
    </source>
</evidence>
<feature type="region of interest" description="Disordered" evidence="7">
    <location>
        <begin position="1"/>
        <end position="32"/>
    </location>
</feature>
<evidence type="ECO:0000256" key="4">
    <source>
        <dbReference type="ARBA" id="ARBA00023125"/>
    </source>
</evidence>
<dbReference type="SMART" id="SM00774">
    <property type="entry name" value="WRKY"/>
    <property type="match status" value="2"/>
</dbReference>
<evidence type="ECO:0000256" key="1">
    <source>
        <dbReference type="ARBA" id="ARBA00004123"/>
    </source>
</evidence>
<feature type="domain" description="WRKY" evidence="8">
    <location>
        <begin position="496"/>
        <end position="561"/>
    </location>
</feature>
<feature type="domain" description="WRKY" evidence="8">
    <location>
        <begin position="307"/>
        <end position="371"/>
    </location>
</feature>
<evidence type="ECO:0000256" key="6">
    <source>
        <dbReference type="ARBA" id="ARBA00023242"/>
    </source>
</evidence>
<feature type="compositionally biased region" description="Acidic residues" evidence="7">
    <location>
        <begin position="441"/>
        <end position="455"/>
    </location>
</feature>
<dbReference type="Proteomes" id="UP001374535">
    <property type="component" value="Chromosome 6"/>
</dbReference>
<feature type="compositionally biased region" description="Pro residues" evidence="7">
    <location>
        <begin position="13"/>
        <end position="24"/>
    </location>
</feature>
<feature type="compositionally biased region" description="Polar residues" evidence="7">
    <location>
        <begin position="382"/>
        <end position="409"/>
    </location>
</feature>
<feature type="region of interest" description="Disordered" evidence="7">
    <location>
        <begin position="557"/>
        <end position="580"/>
    </location>
</feature>
<evidence type="ECO:0000256" key="2">
    <source>
        <dbReference type="ARBA" id="ARBA00022737"/>
    </source>
</evidence>
<dbReference type="FunFam" id="2.20.25.80:FF:000006">
    <property type="entry name" value="WRKY transcription factor"/>
    <property type="match status" value="1"/>
</dbReference>
<keyword evidence="4" id="KW-0238">DNA-binding</keyword>
<organism evidence="9 10">
    <name type="scientific">Vigna mungo</name>
    <name type="common">Black gram</name>
    <name type="synonym">Phaseolus mungo</name>
    <dbReference type="NCBI Taxonomy" id="3915"/>
    <lineage>
        <taxon>Eukaryota</taxon>
        <taxon>Viridiplantae</taxon>
        <taxon>Streptophyta</taxon>
        <taxon>Embryophyta</taxon>
        <taxon>Tracheophyta</taxon>
        <taxon>Spermatophyta</taxon>
        <taxon>Magnoliopsida</taxon>
        <taxon>eudicotyledons</taxon>
        <taxon>Gunneridae</taxon>
        <taxon>Pentapetalae</taxon>
        <taxon>rosids</taxon>
        <taxon>fabids</taxon>
        <taxon>Fabales</taxon>
        <taxon>Fabaceae</taxon>
        <taxon>Papilionoideae</taxon>
        <taxon>50 kb inversion clade</taxon>
        <taxon>NPAAA clade</taxon>
        <taxon>indigoferoid/millettioid clade</taxon>
        <taxon>Phaseoleae</taxon>
        <taxon>Vigna</taxon>
    </lineage>
</organism>
<evidence type="ECO:0000313" key="9">
    <source>
        <dbReference type="EMBL" id="WVZ05477.1"/>
    </source>
</evidence>
<evidence type="ECO:0000256" key="5">
    <source>
        <dbReference type="ARBA" id="ARBA00023163"/>
    </source>
</evidence>
<gene>
    <name evidence="9" type="ORF">V8G54_018823</name>
</gene>
<dbReference type="GO" id="GO:0043565">
    <property type="term" value="F:sequence-specific DNA binding"/>
    <property type="evidence" value="ECO:0007669"/>
    <property type="project" value="InterPro"/>
</dbReference>
<evidence type="ECO:0000313" key="10">
    <source>
        <dbReference type="Proteomes" id="UP001374535"/>
    </source>
</evidence>
<dbReference type="GO" id="GO:0005634">
    <property type="term" value="C:nucleus"/>
    <property type="evidence" value="ECO:0007669"/>
    <property type="project" value="UniProtKB-SubCell"/>
</dbReference>
<protein>
    <recommendedName>
        <fullName evidence="8">WRKY domain-containing protein</fullName>
    </recommendedName>
</protein>
<sequence length="615" mass="67093">MSTPNADSGTAPHPRPTITLPPRPSAEAFFSAAGGASPGPMTLVSSFFGSDAAADCRSFSQLLAGAMASPMAFSATVADNSGKDDDGPHKGFKQSRPMNLVIARSPVFTVPPGLSPSGFLNSPGFFSPQRFLKVCCEDEFQKGCGVFKGVGSVDGYGGLEFGVFGVISVFAGGALDYFTSVEGFLGCGVVCVDFQTRVALVKPVGFRSHFFKMSKVLESPFGMSHQQALAQVTAQAVLAQSHMHMQADYQMHPVTAPTEPPVQQPSFALNEASEQQIVPSVSEAKNAQLETSDISQADKKYQLASQAIDKPADDGYNWRKYGQKQVKGSEYPRSYYKCTHLNCLVKKKVERAPDGHITEIIYKGQHNHEKPQANRRVKDNSDSNGSAIVQPKSESNSQGWVGQQVNKFSENIPDCSVPESDQISNQGAPRQLLPGSSGSEEVGDVDNREEADDIEPNPKRRQAKFLLFRNTDLAVSEVPLSQKTVTEPKIIVQTRSEVDLLDDGYRWRKYGQKVVKGNPHPRSYYKCTSAGCNVRKHVERASTDPKAVITTYEGKHNHDVPAARNSSHNTANSNSMPLKPHNVVPEKHPLLKDMDFGSNDQRPVHLRLKEEQIIV</sequence>
<keyword evidence="10" id="KW-1185">Reference proteome</keyword>
<dbReference type="PROSITE" id="PS50811">
    <property type="entry name" value="WRKY"/>
    <property type="match status" value="2"/>
</dbReference>
<reference evidence="9 10" key="1">
    <citation type="journal article" date="2023" name="Life. Sci Alliance">
        <title>Evolutionary insights into 3D genome organization and epigenetic landscape of Vigna mungo.</title>
        <authorList>
            <person name="Junaid A."/>
            <person name="Singh B."/>
            <person name="Bhatia S."/>
        </authorList>
    </citation>
    <scope>NUCLEOTIDE SEQUENCE [LARGE SCALE GENOMIC DNA]</scope>
    <source>
        <strain evidence="9">Urdbean</strain>
    </source>
</reference>
<dbReference type="AlphaFoldDB" id="A0AAQ3RT18"/>
<dbReference type="InterPro" id="IPR036576">
    <property type="entry name" value="WRKY_dom_sf"/>
</dbReference>
<dbReference type="SUPFAM" id="SSF118290">
    <property type="entry name" value="WRKY DNA-binding domain"/>
    <property type="match status" value="2"/>
</dbReference>
<feature type="compositionally biased region" description="Polar residues" evidence="7">
    <location>
        <begin position="564"/>
        <end position="576"/>
    </location>
</feature>
<dbReference type="Pfam" id="PF03106">
    <property type="entry name" value="WRKY"/>
    <property type="match status" value="2"/>
</dbReference>
<dbReference type="InterPro" id="IPR044810">
    <property type="entry name" value="WRKY_plant"/>
</dbReference>
<keyword evidence="3" id="KW-0805">Transcription regulation</keyword>
<keyword evidence="2" id="KW-0677">Repeat</keyword>
<keyword evidence="5" id="KW-0804">Transcription</keyword>
<dbReference type="FunFam" id="2.20.25.80:FF:000001">
    <property type="entry name" value="WRKY transcription factor 33"/>
    <property type="match status" value="1"/>
</dbReference>
<feature type="compositionally biased region" description="Basic and acidic residues" evidence="7">
    <location>
        <begin position="366"/>
        <end position="381"/>
    </location>
</feature>
<feature type="compositionally biased region" description="Polar residues" evidence="7">
    <location>
        <begin position="419"/>
        <end position="439"/>
    </location>
</feature>
<proteinExistence type="predicted"/>
<dbReference type="PANTHER" id="PTHR31221">
    <property type="entry name" value="WRKY TRANSCRIPTION FACTOR PROTEIN 1-RELATED"/>
    <property type="match status" value="1"/>
</dbReference>
<evidence type="ECO:0000256" key="3">
    <source>
        <dbReference type="ARBA" id="ARBA00023015"/>
    </source>
</evidence>